<sequence>MAIEYPVLAMIAALMFVAIIFSTLYLYIYIVNEINKVPVVSGTAEAYAILNTVRIIIKVSHERGEPVQLQKIVMYINSESYAYTPQQLKLIGFENNTLSPGSTAYITINITTTKTVKTGQAIIHFDKGILTLKFIVYNLTQIT</sequence>
<dbReference type="AlphaFoldDB" id="A0ABD4Z7Z3"/>
<keyword evidence="1" id="KW-0472">Membrane</keyword>
<evidence type="ECO:0008006" key="4">
    <source>
        <dbReference type="Google" id="ProtNLM"/>
    </source>
</evidence>
<keyword evidence="1" id="KW-0812">Transmembrane</keyword>
<evidence type="ECO:0000313" key="2">
    <source>
        <dbReference type="EMBL" id="MDK6028683.1"/>
    </source>
</evidence>
<keyword evidence="1" id="KW-1133">Transmembrane helix</keyword>
<keyword evidence="3" id="KW-1185">Reference proteome</keyword>
<comment type="caution">
    <text evidence="2">The sequence shown here is derived from an EMBL/GenBank/DDBJ whole genome shotgun (WGS) entry which is preliminary data.</text>
</comment>
<dbReference type="Proteomes" id="UP001529235">
    <property type="component" value="Unassembled WGS sequence"/>
</dbReference>
<organism evidence="2 3">
    <name type="scientific">Ignisphaera cupida</name>
    <dbReference type="NCBI Taxonomy" id="3050454"/>
    <lineage>
        <taxon>Archaea</taxon>
        <taxon>Thermoproteota</taxon>
        <taxon>Thermoprotei</taxon>
        <taxon>Desulfurococcales</taxon>
        <taxon>Desulfurococcaceae</taxon>
        <taxon>Ignisphaera</taxon>
    </lineage>
</organism>
<accession>A0ABD4Z7Z3</accession>
<evidence type="ECO:0000256" key="1">
    <source>
        <dbReference type="SAM" id="Phobius"/>
    </source>
</evidence>
<gene>
    <name evidence="2" type="ORF">QPL79_04850</name>
</gene>
<dbReference type="EMBL" id="JASNVW010000002">
    <property type="protein sequence ID" value="MDK6028683.1"/>
    <property type="molecule type" value="Genomic_DNA"/>
</dbReference>
<proteinExistence type="predicted"/>
<dbReference type="RefSeq" id="WP_285273658.1">
    <property type="nucleotide sequence ID" value="NZ_JASNVW010000002.1"/>
</dbReference>
<reference evidence="2 3" key="1">
    <citation type="submission" date="2023-05" db="EMBL/GenBank/DDBJ databases">
        <title>A new hyperthermophilic archaea 'Ignisphaera cupida' sp. nov. and description of the family 'Ignisphaeraceae' fam. nov.</title>
        <authorList>
            <person name="Podosokorskaya O.A."/>
            <person name="Elcheninov A.G."/>
            <person name="Klukina A."/>
            <person name="Merkel A.Y."/>
        </authorList>
    </citation>
    <scope>NUCLEOTIDE SEQUENCE [LARGE SCALE GENOMIC DNA]</scope>
    <source>
        <strain evidence="2 3">4213-co</strain>
    </source>
</reference>
<evidence type="ECO:0000313" key="3">
    <source>
        <dbReference type="Proteomes" id="UP001529235"/>
    </source>
</evidence>
<feature type="transmembrane region" description="Helical" evidence="1">
    <location>
        <begin position="7"/>
        <end position="30"/>
    </location>
</feature>
<protein>
    <recommendedName>
        <fullName evidence="4">Flagellin</fullName>
    </recommendedName>
</protein>
<name>A0ABD4Z7Z3_9CREN</name>